<organism evidence="14 15">
    <name type="scientific">Stenotrophomonas terrae</name>
    <dbReference type="NCBI Taxonomy" id="405446"/>
    <lineage>
        <taxon>Bacteria</taxon>
        <taxon>Pseudomonadati</taxon>
        <taxon>Pseudomonadota</taxon>
        <taxon>Gammaproteobacteria</taxon>
        <taxon>Lysobacterales</taxon>
        <taxon>Lysobacteraceae</taxon>
        <taxon>Stenotrophomonas</taxon>
    </lineage>
</organism>
<evidence type="ECO:0000256" key="7">
    <source>
        <dbReference type="ARBA" id="ARBA00023237"/>
    </source>
</evidence>
<dbReference type="InterPro" id="IPR010104">
    <property type="entry name" value="TonB_rcpt_bac"/>
</dbReference>
<dbReference type="InterPro" id="IPR037066">
    <property type="entry name" value="Plug_dom_sf"/>
</dbReference>
<evidence type="ECO:0000256" key="11">
    <source>
        <dbReference type="SAM" id="SignalP"/>
    </source>
</evidence>
<evidence type="ECO:0000256" key="6">
    <source>
        <dbReference type="ARBA" id="ARBA00023136"/>
    </source>
</evidence>
<feature type="signal peptide" evidence="11">
    <location>
        <begin position="1"/>
        <end position="22"/>
    </location>
</feature>
<dbReference type="InterPro" id="IPR012910">
    <property type="entry name" value="Plug_dom"/>
</dbReference>
<dbReference type="InterPro" id="IPR036942">
    <property type="entry name" value="Beta-barrel_TonB_sf"/>
</dbReference>
<dbReference type="PATRIC" id="fig|405446.3.peg.355"/>
<dbReference type="Gene3D" id="2.40.170.20">
    <property type="entry name" value="TonB-dependent receptor, beta-barrel domain"/>
    <property type="match status" value="1"/>
</dbReference>
<protein>
    <submittedName>
        <fullName evidence="14">TonB-dependent receptor</fullName>
    </submittedName>
</protein>
<evidence type="ECO:0000313" key="14">
    <source>
        <dbReference type="EMBL" id="KRG69902.1"/>
    </source>
</evidence>
<evidence type="ECO:0000256" key="3">
    <source>
        <dbReference type="ARBA" id="ARBA00022452"/>
    </source>
</evidence>
<keyword evidence="4 8" id="KW-0812">Transmembrane</keyword>
<keyword evidence="7 8" id="KW-0998">Cell outer membrane</keyword>
<reference evidence="14 15" key="1">
    <citation type="submission" date="2015-05" db="EMBL/GenBank/DDBJ databases">
        <title>Genome sequencing and analysis of members of genus Stenotrophomonas.</title>
        <authorList>
            <person name="Patil P.P."/>
            <person name="Midha S."/>
            <person name="Patil P.B."/>
        </authorList>
    </citation>
    <scope>NUCLEOTIDE SEQUENCE [LARGE SCALE GENOMIC DNA]</scope>
    <source>
        <strain evidence="14 15">DSM 18941</strain>
    </source>
</reference>
<dbReference type="Proteomes" id="UP000051863">
    <property type="component" value="Unassembled WGS sequence"/>
</dbReference>
<dbReference type="OrthoDB" id="8727862at2"/>
<keyword evidence="11" id="KW-0732">Signal</keyword>
<comment type="similarity">
    <text evidence="8 9">Belongs to the TonB-dependent receptor family.</text>
</comment>
<keyword evidence="5 9" id="KW-0798">TonB box</keyword>
<dbReference type="Pfam" id="PF00593">
    <property type="entry name" value="TonB_dep_Rec_b-barrel"/>
    <property type="match status" value="1"/>
</dbReference>
<comment type="subcellular location">
    <subcellularLocation>
        <location evidence="1 8">Cell outer membrane</location>
        <topology evidence="1 8">Multi-pass membrane protein</topology>
    </subcellularLocation>
</comment>
<comment type="caution">
    <text evidence="14">The sequence shown here is derived from an EMBL/GenBank/DDBJ whole genome shotgun (WGS) entry which is preliminary data.</text>
</comment>
<feature type="domain" description="TonB-dependent receptor plug" evidence="13">
    <location>
        <begin position="51"/>
        <end position="161"/>
    </location>
</feature>
<evidence type="ECO:0000259" key="12">
    <source>
        <dbReference type="Pfam" id="PF00593"/>
    </source>
</evidence>
<dbReference type="RefSeq" id="WP_057627171.1">
    <property type="nucleotide sequence ID" value="NZ_LDJJ01000014.1"/>
</dbReference>
<evidence type="ECO:0000259" key="13">
    <source>
        <dbReference type="Pfam" id="PF07715"/>
    </source>
</evidence>
<evidence type="ECO:0000256" key="8">
    <source>
        <dbReference type="PROSITE-ProRule" id="PRU01360"/>
    </source>
</evidence>
<dbReference type="Gene3D" id="2.170.130.10">
    <property type="entry name" value="TonB-dependent receptor, plug domain"/>
    <property type="match status" value="1"/>
</dbReference>
<dbReference type="NCBIfam" id="TIGR01782">
    <property type="entry name" value="TonB-Xanth-Caul"/>
    <property type="match status" value="1"/>
</dbReference>
<evidence type="ECO:0000313" key="15">
    <source>
        <dbReference type="Proteomes" id="UP000051863"/>
    </source>
</evidence>
<dbReference type="Pfam" id="PF07715">
    <property type="entry name" value="Plug"/>
    <property type="match status" value="1"/>
</dbReference>
<keyword evidence="15" id="KW-1185">Reference proteome</keyword>
<evidence type="ECO:0000256" key="4">
    <source>
        <dbReference type="ARBA" id="ARBA00022692"/>
    </source>
</evidence>
<sequence>MRYRKSVLSAAIVTCLSFSAHAQDAGTQATELDTVVVTGIRASLKQALDSKRDSDAIVDVVTAEDVGKFPATNVAEAITIIPGVTIDKAFGQGEKVSILGTDPALNRTLLNGQTIASADWFISDQPGRTFNYSLLAPQLVSKVEVYKSPEAWLEEGSIGGTVNVSTRKPLDLSGTTISGAVGYLYNDRVEAGDPSVSAMFGWKNQADNFGVIVSAQRSIENIRRDGIESYGTVSGKDYINGKGGSPNSITTTTTDWSTDPATTMPPSCVGSCAETLLANPNAVAPNAISAHYFEQERKRDTLSVALQFKPTDELDIEFNALNVKAKYDNMTHSMFAFNGNPWNSLASMTDVTVDGGVMTKASFRNALTVYDLLNRQATVDTDSYDLKMTWKDERWFASAHAGTSKASGGTGKQVFGEFLNKADYSYDLSGKTPTLNFHGYQTDPITDVANHMKPGHAGSPFTDPSAYRFDGGGPAGGWHTNPPNATNWGAGWGGNIVTKPTEDKEKYIQADFGITLDSPIYQLRFGVKRREHETSQSMAGVSLASIKGYGDLTADQFNPKEVPDSYLSGFGNVGDLSNRFMIDGWALADYINSGKWLAPWQTMPTPSTFSDPSYAANTWTVKENINAAYVQADFSYDRLRGNFGVRLVQTESESTGYACSSLQSPCPADGYVLNTIKKKYNNVLPNINVAYDLNDSVVLRGSAAKVISRPNYGDMSSYLWIGDQTLTGGGGNPNLDPYESTNLDFSAEWYFAENAILAGTAFYKKVDNYVLVTTQKETHYNQSQQTDTVYDISRPNNAGGAKIQGFSAAFQTSLDNGLGLLANYTYADAKADAGNRLPFNSKNQVNFSPFYESERWSARVTYSWRSKYYTQADRGNFLVTDDYDSLDANINLKLTDNLTLGLDGMNLLDSEYRSYAEVPGVANTEKVIRGLYRTGRRYMATLRFAF</sequence>
<name>A0A0R0CVA3_9GAMM</name>
<keyword evidence="2 8" id="KW-0813">Transport</keyword>
<dbReference type="PROSITE" id="PS52016">
    <property type="entry name" value="TONB_DEPENDENT_REC_3"/>
    <property type="match status" value="1"/>
</dbReference>
<feature type="region of interest" description="Disordered" evidence="10">
    <location>
        <begin position="241"/>
        <end position="261"/>
    </location>
</feature>
<dbReference type="CDD" id="cd01347">
    <property type="entry name" value="ligand_gated_channel"/>
    <property type="match status" value="1"/>
</dbReference>
<evidence type="ECO:0000256" key="10">
    <source>
        <dbReference type="SAM" id="MobiDB-lite"/>
    </source>
</evidence>
<dbReference type="AlphaFoldDB" id="A0A0R0CVA3"/>
<feature type="compositionally biased region" description="Low complexity" evidence="10">
    <location>
        <begin position="250"/>
        <end position="261"/>
    </location>
</feature>
<dbReference type="EMBL" id="LDJJ01000014">
    <property type="protein sequence ID" value="KRG69902.1"/>
    <property type="molecule type" value="Genomic_DNA"/>
</dbReference>
<evidence type="ECO:0000256" key="2">
    <source>
        <dbReference type="ARBA" id="ARBA00022448"/>
    </source>
</evidence>
<proteinExistence type="inferred from homology"/>
<keyword evidence="6 8" id="KW-0472">Membrane</keyword>
<feature type="domain" description="TonB-dependent receptor-like beta-barrel" evidence="12">
    <location>
        <begin position="467"/>
        <end position="907"/>
    </location>
</feature>
<evidence type="ECO:0000256" key="9">
    <source>
        <dbReference type="RuleBase" id="RU003357"/>
    </source>
</evidence>
<dbReference type="SUPFAM" id="SSF56935">
    <property type="entry name" value="Porins"/>
    <property type="match status" value="1"/>
</dbReference>
<accession>A0A0R0CVA3</accession>
<dbReference type="GO" id="GO:0009279">
    <property type="term" value="C:cell outer membrane"/>
    <property type="evidence" value="ECO:0007669"/>
    <property type="project" value="UniProtKB-SubCell"/>
</dbReference>
<dbReference type="InterPro" id="IPR039426">
    <property type="entry name" value="TonB-dep_rcpt-like"/>
</dbReference>
<keyword evidence="14" id="KW-0675">Receptor</keyword>
<evidence type="ECO:0000256" key="5">
    <source>
        <dbReference type="ARBA" id="ARBA00023077"/>
    </source>
</evidence>
<keyword evidence="3 8" id="KW-1134">Transmembrane beta strand</keyword>
<dbReference type="PANTHER" id="PTHR40980:SF3">
    <property type="entry name" value="TONB-DEPENDENT RECEPTOR-LIKE BETA-BARREL DOMAIN-CONTAINING PROTEIN"/>
    <property type="match status" value="1"/>
</dbReference>
<dbReference type="InterPro" id="IPR000531">
    <property type="entry name" value="Beta-barrel_TonB"/>
</dbReference>
<dbReference type="PANTHER" id="PTHR40980">
    <property type="entry name" value="PLUG DOMAIN-CONTAINING PROTEIN"/>
    <property type="match status" value="1"/>
</dbReference>
<evidence type="ECO:0000256" key="1">
    <source>
        <dbReference type="ARBA" id="ARBA00004571"/>
    </source>
</evidence>
<feature type="chain" id="PRO_5006394624" evidence="11">
    <location>
        <begin position="23"/>
        <end position="946"/>
    </location>
</feature>
<gene>
    <name evidence="14" type="ORF">ABB27_05215</name>
</gene>